<feature type="transmembrane region" description="Helical" evidence="8">
    <location>
        <begin position="318"/>
        <end position="337"/>
    </location>
</feature>
<comment type="caution">
    <text evidence="10">The sequence shown here is derived from an EMBL/GenBank/DDBJ whole genome shotgun (WGS) entry which is preliminary data.</text>
</comment>
<dbReference type="PANTHER" id="PTHR31595:SF67">
    <property type="entry name" value="WAX SYNTHASE DOMAIN-CONTAINING PROTEIN"/>
    <property type="match status" value="1"/>
</dbReference>
<organism evidence="10 11">
    <name type="scientific">Curvularia kusanoi</name>
    <name type="common">Cochliobolus kusanoi</name>
    <dbReference type="NCBI Taxonomy" id="90978"/>
    <lineage>
        <taxon>Eukaryota</taxon>
        <taxon>Fungi</taxon>
        <taxon>Dikarya</taxon>
        <taxon>Ascomycota</taxon>
        <taxon>Pezizomycotina</taxon>
        <taxon>Dothideomycetes</taxon>
        <taxon>Pleosporomycetidae</taxon>
        <taxon>Pleosporales</taxon>
        <taxon>Pleosporineae</taxon>
        <taxon>Pleosporaceae</taxon>
        <taxon>Curvularia</taxon>
    </lineage>
</organism>
<dbReference type="Proteomes" id="UP000801428">
    <property type="component" value="Unassembled WGS sequence"/>
</dbReference>
<evidence type="ECO:0000313" key="11">
    <source>
        <dbReference type="Proteomes" id="UP000801428"/>
    </source>
</evidence>
<comment type="subcellular location">
    <subcellularLocation>
        <location evidence="1">Membrane</location>
        <topology evidence="1">Multi-pass membrane protein</topology>
    </subcellularLocation>
</comment>
<protein>
    <recommendedName>
        <fullName evidence="9">Wax synthase domain-containing protein</fullName>
    </recommendedName>
</protein>
<dbReference type="GO" id="GO:0006629">
    <property type="term" value="P:lipid metabolic process"/>
    <property type="evidence" value="ECO:0007669"/>
    <property type="project" value="InterPro"/>
</dbReference>
<dbReference type="Pfam" id="PF13813">
    <property type="entry name" value="MBOAT_2"/>
    <property type="match status" value="1"/>
</dbReference>
<keyword evidence="11" id="KW-1185">Reference proteome</keyword>
<name>A0A9P4TAI6_CURKU</name>
<keyword evidence="5 8" id="KW-1133">Transmembrane helix</keyword>
<dbReference type="PANTHER" id="PTHR31595">
    <property type="entry name" value="LONG-CHAIN-ALCOHOL O-FATTY-ACYLTRANSFERASE 3-RELATED"/>
    <property type="match status" value="1"/>
</dbReference>
<feature type="domain" description="Wax synthase" evidence="9">
    <location>
        <begin position="263"/>
        <end position="352"/>
    </location>
</feature>
<dbReference type="EMBL" id="SWKU01000017">
    <property type="protein sequence ID" value="KAF2999418.1"/>
    <property type="molecule type" value="Genomic_DNA"/>
</dbReference>
<feature type="region of interest" description="Disordered" evidence="7">
    <location>
        <begin position="53"/>
        <end position="90"/>
    </location>
</feature>
<feature type="transmembrane region" description="Helical" evidence="8">
    <location>
        <begin position="230"/>
        <end position="253"/>
    </location>
</feature>
<dbReference type="GO" id="GO:0008374">
    <property type="term" value="F:O-acyltransferase activity"/>
    <property type="evidence" value="ECO:0007669"/>
    <property type="project" value="InterPro"/>
</dbReference>
<evidence type="ECO:0000256" key="8">
    <source>
        <dbReference type="SAM" id="Phobius"/>
    </source>
</evidence>
<feature type="transmembrane region" description="Helical" evidence="8">
    <location>
        <begin position="343"/>
        <end position="367"/>
    </location>
</feature>
<evidence type="ECO:0000256" key="4">
    <source>
        <dbReference type="ARBA" id="ARBA00022692"/>
    </source>
</evidence>
<reference evidence="10" key="1">
    <citation type="submission" date="2019-04" db="EMBL/GenBank/DDBJ databases">
        <title>Sequencing of skin fungus with MAO and IRED activity.</title>
        <authorList>
            <person name="Marsaioli A.J."/>
            <person name="Bonatto J.M.C."/>
            <person name="Reis Junior O."/>
        </authorList>
    </citation>
    <scope>NUCLEOTIDE SEQUENCE</scope>
    <source>
        <strain evidence="10">30M1</strain>
    </source>
</reference>
<keyword evidence="4 8" id="KW-0812">Transmembrane</keyword>
<sequence length="435" mass="48982">MAQAVSFSSLGGMAPSLGVGLVQAWGLVYLAALLVFNDAQTDFQRIERTEGRFGNAGRPKQETTKQVNGPELIDGHIPQESKAGPGDRQGEFAWQPYPLSPFIERLDWVLDLFCNFRGAGWNWRISVLPPPPKWLQEQLHRNSGDVPKHSYRIRAGQVVTYPDRRSLLVANAKTFIKGYLIIDALKTVMMHDPYFWGVLSRSPPSYFPFSLLAKPWMVHMYRLLTSMIAIAYAINTIFCLAPLVFVGLFGSYIGARSEPWIYPETWGSFTNVLDKGLAGWWSSWWHQTFRFAFEQPSLWICKHLGLDRRSMPAKAIQLLTAFGLSGFLHACGTYTAAGPTHPISNSFVFFMLQALGIFLEVVLSSILRQTGIQNHMPQKICQAILVDLSSLQTILAFASPWCKALFASLSRPSLNQQKWRRADEINILKLLIDIA</sequence>
<comment type="similarity">
    <text evidence="2">Belongs to the wax synthase family.</text>
</comment>
<accession>A0A9P4TAI6</accession>
<dbReference type="OrthoDB" id="2796277at2759"/>
<evidence type="ECO:0000259" key="9">
    <source>
        <dbReference type="Pfam" id="PF13813"/>
    </source>
</evidence>
<dbReference type="AlphaFoldDB" id="A0A9P4TAI6"/>
<evidence type="ECO:0000313" key="10">
    <source>
        <dbReference type="EMBL" id="KAF2999418.1"/>
    </source>
</evidence>
<dbReference type="InterPro" id="IPR044851">
    <property type="entry name" value="Wax_synthase"/>
</dbReference>
<evidence type="ECO:0000256" key="1">
    <source>
        <dbReference type="ARBA" id="ARBA00004141"/>
    </source>
</evidence>
<evidence type="ECO:0000256" key="3">
    <source>
        <dbReference type="ARBA" id="ARBA00022679"/>
    </source>
</evidence>
<keyword evidence="6 8" id="KW-0472">Membrane</keyword>
<gene>
    <name evidence="10" type="ORF">E8E13_007281</name>
</gene>
<evidence type="ECO:0000256" key="2">
    <source>
        <dbReference type="ARBA" id="ARBA00007282"/>
    </source>
</evidence>
<proteinExistence type="inferred from homology"/>
<evidence type="ECO:0000256" key="6">
    <source>
        <dbReference type="ARBA" id="ARBA00023136"/>
    </source>
</evidence>
<evidence type="ECO:0000256" key="7">
    <source>
        <dbReference type="SAM" id="MobiDB-lite"/>
    </source>
</evidence>
<dbReference type="InterPro" id="IPR032805">
    <property type="entry name" value="Wax_synthase_dom"/>
</dbReference>
<keyword evidence="3" id="KW-0808">Transferase</keyword>
<dbReference type="GO" id="GO:0016020">
    <property type="term" value="C:membrane"/>
    <property type="evidence" value="ECO:0007669"/>
    <property type="project" value="UniProtKB-SubCell"/>
</dbReference>
<feature type="transmembrane region" description="Helical" evidence="8">
    <location>
        <begin position="12"/>
        <end position="36"/>
    </location>
</feature>
<evidence type="ECO:0000256" key="5">
    <source>
        <dbReference type="ARBA" id="ARBA00022989"/>
    </source>
</evidence>